<reference evidence="4" key="1">
    <citation type="submission" date="2022-02" db="EMBL/GenBank/DDBJ databases">
        <authorList>
            <person name="Henning P.M."/>
            <person name="McCubbin A.G."/>
            <person name="Shore J.S."/>
        </authorList>
    </citation>
    <scope>NUCLEOTIDE SEQUENCE</scope>
    <source>
        <strain evidence="4">F60SS</strain>
        <tissue evidence="4">Leaves</tissue>
    </source>
</reference>
<dbReference type="EMBL" id="JAKUCV010002342">
    <property type="protein sequence ID" value="KAJ4842994.1"/>
    <property type="molecule type" value="Genomic_DNA"/>
</dbReference>
<dbReference type="GO" id="GO:0008168">
    <property type="term" value="F:methyltransferase activity"/>
    <property type="evidence" value="ECO:0007669"/>
    <property type="project" value="UniProtKB-KW"/>
</dbReference>
<keyword evidence="3" id="KW-0808">Transferase</keyword>
<dbReference type="Proteomes" id="UP001141552">
    <property type="component" value="Unassembled WGS sequence"/>
</dbReference>
<evidence type="ECO:0000313" key="5">
    <source>
        <dbReference type="Proteomes" id="UP001141552"/>
    </source>
</evidence>
<dbReference type="InterPro" id="IPR029063">
    <property type="entry name" value="SAM-dependent_MTases_sf"/>
</dbReference>
<evidence type="ECO:0008006" key="6">
    <source>
        <dbReference type="Google" id="ProtNLM"/>
    </source>
</evidence>
<dbReference type="FunFam" id="3.40.50.150:FF:000236">
    <property type="entry name" value="S-adenosyl-L-methionine-dependent methyltransferases superfamily protein"/>
    <property type="match status" value="1"/>
</dbReference>
<dbReference type="AlphaFoldDB" id="A0A9Q0G647"/>
<keyword evidence="5" id="KW-1185">Reference proteome</keyword>
<sequence length="366" mass="40603">MSSSSSNCLVSGSSFSSSLITRSSCSLAIRRNEFFPSTQRRSGSDNNSTINTNKTLKTHFGRVLCNSNAQSNQQPKGEENIKEEEEEEYRVVTAVRSMHNDIIIVDTAKARFLLLDSTHNVHSVLNKGQKWTGSYWDEFVTLPPIVPEGPIAIYGLGGGTAAHLMLDVWPHLQLHGWEIDQMLIDKAREYFGLSDLETRTKAGGILNIHIGDALSSTDDNPTRYAVVECLITNDHVGIVIDLFSEGNVLAQLQEVATWLELNKKLMPNGRLMVNCGDIDEKSHLVNGKAHNRSADTWDKHSTIKALSKAFPGQLSWKRMPDTHGANYLALTGPLPDLTSWSAMVPDVLSESVRQWRPCAQFQDEAL</sequence>
<dbReference type="Gene3D" id="3.40.50.150">
    <property type="entry name" value="Vaccinia Virus protein VP39"/>
    <property type="match status" value="1"/>
</dbReference>
<dbReference type="SUPFAM" id="SSF53335">
    <property type="entry name" value="S-adenosyl-L-methionine-dependent methyltransferases"/>
    <property type="match status" value="1"/>
</dbReference>
<evidence type="ECO:0000256" key="3">
    <source>
        <dbReference type="ARBA" id="ARBA00022679"/>
    </source>
</evidence>
<dbReference type="GO" id="GO:0032259">
    <property type="term" value="P:methylation"/>
    <property type="evidence" value="ECO:0007669"/>
    <property type="project" value="UniProtKB-KW"/>
</dbReference>
<keyword evidence="2" id="KW-0489">Methyltransferase</keyword>
<dbReference type="PANTHER" id="PTHR12176">
    <property type="entry name" value="SAM-DEPENDENT METHYLTRANSFERASE SUPERFAMILY PROTEIN"/>
    <property type="match status" value="1"/>
</dbReference>
<organism evidence="4 5">
    <name type="scientific">Turnera subulata</name>
    <dbReference type="NCBI Taxonomy" id="218843"/>
    <lineage>
        <taxon>Eukaryota</taxon>
        <taxon>Viridiplantae</taxon>
        <taxon>Streptophyta</taxon>
        <taxon>Embryophyta</taxon>
        <taxon>Tracheophyta</taxon>
        <taxon>Spermatophyta</taxon>
        <taxon>Magnoliopsida</taxon>
        <taxon>eudicotyledons</taxon>
        <taxon>Gunneridae</taxon>
        <taxon>Pentapetalae</taxon>
        <taxon>rosids</taxon>
        <taxon>fabids</taxon>
        <taxon>Malpighiales</taxon>
        <taxon>Passifloraceae</taxon>
        <taxon>Turnera</taxon>
    </lineage>
</organism>
<dbReference type="InterPro" id="IPR051419">
    <property type="entry name" value="Lys/N-term_MeTrsfase_sf"/>
</dbReference>
<dbReference type="OrthoDB" id="2016285at2759"/>
<name>A0A9Q0G647_9ROSI</name>
<protein>
    <recommendedName>
        <fullName evidence="6">PABS domain-containing protein</fullName>
    </recommendedName>
</protein>
<evidence type="ECO:0000256" key="1">
    <source>
        <dbReference type="ARBA" id="ARBA00008361"/>
    </source>
</evidence>
<comment type="similarity">
    <text evidence="1">Belongs to the methyltransferase superfamily.</text>
</comment>
<reference evidence="4" key="2">
    <citation type="journal article" date="2023" name="Plants (Basel)">
        <title>Annotation of the Turnera subulata (Passifloraceae) Draft Genome Reveals the S-Locus Evolved after the Divergence of Turneroideae from Passifloroideae in a Stepwise Manner.</title>
        <authorList>
            <person name="Henning P.M."/>
            <person name="Roalson E.H."/>
            <person name="Mir W."/>
            <person name="McCubbin A.G."/>
            <person name="Shore J.S."/>
        </authorList>
    </citation>
    <scope>NUCLEOTIDE SEQUENCE</scope>
    <source>
        <strain evidence="4">F60SS</strain>
    </source>
</reference>
<evidence type="ECO:0000313" key="4">
    <source>
        <dbReference type="EMBL" id="KAJ4842994.1"/>
    </source>
</evidence>
<gene>
    <name evidence="4" type="ORF">Tsubulata_037861</name>
</gene>
<comment type="caution">
    <text evidence="4">The sequence shown here is derived from an EMBL/GenBank/DDBJ whole genome shotgun (WGS) entry which is preliminary data.</text>
</comment>
<evidence type="ECO:0000256" key="2">
    <source>
        <dbReference type="ARBA" id="ARBA00022603"/>
    </source>
</evidence>
<accession>A0A9Q0G647</accession>
<dbReference type="PANTHER" id="PTHR12176:SF76">
    <property type="entry name" value="S-ADENOSYL-L-METHIONINE-DEPENDENT METHYLTRANSFERASES SUPERFAMILY PROTEIN"/>
    <property type="match status" value="1"/>
</dbReference>
<proteinExistence type="inferred from homology"/>